<accession>A0A8K0G2M9</accession>
<protein>
    <submittedName>
        <fullName evidence="2">Uncharacterized protein</fullName>
    </submittedName>
</protein>
<evidence type="ECO:0000256" key="1">
    <source>
        <dbReference type="SAM" id="MobiDB-lite"/>
    </source>
</evidence>
<evidence type="ECO:0000313" key="3">
    <source>
        <dbReference type="Proteomes" id="UP000801492"/>
    </source>
</evidence>
<feature type="non-terminal residue" evidence="2">
    <location>
        <position position="1"/>
    </location>
</feature>
<comment type="caution">
    <text evidence="2">The sequence shown here is derived from an EMBL/GenBank/DDBJ whole genome shotgun (WGS) entry which is preliminary data.</text>
</comment>
<reference evidence="2" key="1">
    <citation type="submission" date="2019-08" db="EMBL/GenBank/DDBJ databases">
        <title>The genome of the North American firefly Photinus pyralis.</title>
        <authorList>
            <consortium name="Photinus pyralis genome working group"/>
            <person name="Fallon T.R."/>
            <person name="Sander Lower S.E."/>
            <person name="Weng J.-K."/>
        </authorList>
    </citation>
    <scope>NUCLEOTIDE SEQUENCE</scope>
    <source>
        <strain evidence="2">TRF0915ILg1</strain>
        <tissue evidence="2">Whole body</tissue>
    </source>
</reference>
<keyword evidence="3" id="KW-1185">Reference proteome</keyword>
<dbReference type="Proteomes" id="UP000801492">
    <property type="component" value="Unassembled WGS sequence"/>
</dbReference>
<dbReference type="AlphaFoldDB" id="A0A8K0G2M9"/>
<name>A0A8K0G2M9_IGNLU</name>
<dbReference type="OrthoDB" id="408954at2759"/>
<proteinExistence type="predicted"/>
<dbReference type="EMBL" id="VTPC01066026">
    <property type="protein sequence ID" value="KAF2889500.1"/>
    <property type="molecule type" value="Genomic_DNA"/>
</dbReference>
<evidence type="ECO:0000313" key="2">
    <source>
        <dbReference type="EMBL" id="KAF2889500.1"/>
    </source>
</evidence>
<feature type="region of interest" description="Disordered" evidence="1">
    <location>
        <begin position="38"/>
        <end position="58"/>
    </location>
</feature>
<gene>
    <name evidence="2" type="ORF">ILUMI_16673</name>
</gene>
<organism evidence="2 3">
    <name type="scientific">Ignelater luminosus</name>
    <name type="common">Cucubano</name>
    <name type="synonym">Pyrophorus luminosus</name>
    <dbReference type="NCBI Taxonomy" id="2038154"/>
    <lineage>
        <taxon>Eukaryota</taxon>
        <taxon>Metazoa</taxon>
        <taxon>Ecdysozoa</taxon>
        <taxon>Arthropoda</taxon>
        <taxon>Hexapoda</taxon>
        <taxon>Insecta</taxon>
        <taxon>Pterygota</taxon>
        <taxon>Neoptera</taxon>
        <taxon>Endopterygota</taxon>
        <taxon>Coleoptera</taxon>
        <taxon>Polyphaga</taxon>
        <taxon>Elateriformia</taxon>
        <taxon>Elateroidea</taxon>
        <taxon>Elateridae</taxon>
        <taxon>Agrypninae</taxon>
        <taxon>Pyrophorini</taxon>
        <taxon>Ignelater</taxon>
    </lineage>
</organism>
<sequence length="58" mass="6706">CNQNYGLLGILDRLYGTDKKFREAVQHKRHVTLLSLDSAREMFPDPSPKHQSGKQHRS</sequence>